<accession>A0A0P0C667</accession>
<dbReference type="Proteomes" id="UP000061382">
    <property type="component" value="Chromosome"/>
</dbReference>
<dbReference type="AlphaFoldDB" id="A0A0P0C667"/>
<dbReference type="EMBL" id="CP012643">
    <property type="protein sequence ID" value="ALJ00699.1"/>
    <property type="molecule type" value="Genomic_DNA"/>
</dbReference>
<protein>
    <recommendedName>
        <fullName evidence="3">DUF2268 domain-containing protein</fullName>
    </recommendedName>
</protein>
<dbReference type="KEGG" id="rti:DC20_19095"/>
<keyword evidence="2" id="KW-1185">Reference proteome</keyword>
<evidence type="ECO:0008006" key="3">
    <source>
        <dbReference type="Google" id="ProtNLM"/>
    </source>
</evidence>
<dbReference type="PATRIC" id="fig|512763.3.peg.4192"/>
<reference evidence="1 2" key="1">
    <citation type="submission" date="2015-08" db="EMBL/GenBank/DDBJ databases">
        <title>Complete genome sequence of Rufibacter tibetensis strain 1351t, a radiation-resistant bacterium from tibet plateau.</title>
        <authorList>
            <person name="Dai J."/>
        </authorList>
    </citation>
    <scope>NUCLEOTIDE SEQUENCE [LARGE SCALE GENOMIC DNA]</scope>
    <source>
        <strain evidence="1 2">1351</strain>
    </source>
</reference>
<name>A0A0P0C667_9BACT</name>
<dbReference type="STRING" id="512763.DC20_19095"/>
<sequence length="437" mass="49645">MIMKAIIVAVIFLLTFTKAFSQGNLNIVTVDIGNFWQAYDSITATEDSASQYGYINKLFIEKGSPGLRAIMKVKGYTAKSYVDAINQYPLFWNSIRENTLKANSFAKEIETEVSKLRVIYPDLKPASIFFTIGALETGGTFLEDKVLIGSEIALADRNVVTREFPSTSGNLTSHFKSDPIDIVVFTNIHEYVHTQQKTTERTNLLAQTVFEGVAEFVAVTATGLTSTLPAISYGKENEDRVRERFSEEMHNLHTGFWFYNNNSNEFNTRDLGYYVGFAICEKYYQQAHDKKLALKEMIELDYGIETELSRFVDRSGYFTSSVAELEKKFEKSRPTVTRISQFKSKDRKVSPSLTTITVEFSTEMDDRHRNFELGPLGMGNIMRVKKFNGFSQDKKSVSFEVELKPNHHYQLVIGSNFRSKNGIALKPYLIDFTTSSK</sequence>
<evidence type="ECO:0000313" key="2">
    <source>
        <dbReference type="Proteomes" id="UP000061382"/>
    </source>
</evidence>
<organism evidence="1 2">
    <name type="scientific">Rufibacter tibetensis</name>
    <dbReference type="NCBI Taxonomy" id="512763"/>
    <lineage>
        <taxon>Bacteria</taxon>
        <taxon>Pseudomonadati</taxon>
        <taxon>Bacteroidota</taxon>
        <taxon>Cytophagia</taxon>
        <taxon>Cytophagales</taxon>
        <taxon>Hymenobacteraceae</taxon>
        <taxon>Rufibacter</taxon>
    </lineage>
</organism>
<gene>
    <name evidence="1" type="ORF">DC20_19095</name>
</gene>
<proteinExistence type="predicted"/>
<evidence type="ECO:0000313" key="1">
    <source>
        <dbReference type="EMBL" id="ALJ00699.1"/>
    </source>
</evidence>